<sequence>MYIAVHAGAGMHSRTSEKRTKHALQQACLCALSSLSSSTTALSIVESAISSLEDDPYLNAGYGSNLTLDGRVECDAAIMDGATGDFGSVGAVSGVKNPIKIARMVLEHSRVPDKLGRLRPMMLVSNGARDFVTTTTSSAGTKVELVPPESLITPQASNEWKMWKDRLISASESVSIGQMDGLDNIQDTVGAVAWSEGVGAAAGVSSGGLLLKDSGRVGEAAIYGAGCWAQRSMCCSVSGAGEYIIRAMLARSIGEELMKHVDADPHDILYRILVEKFWDPCRSRGEPYPNAGVVLLTSNEDTNLVRLWCAFTTPSMAIAYASLRDPVPKAIILRRPYNLEKQPSHKPRIYITAFSL</sequence>
<dbReference type="PANTHER" id="PTHR10188">
    <property type="entry name" value="L-ASPARAGINASE"/>
    <property type="match status" value="1"/>
</dbReference>
<dbReference type="Gene3D" id="3.60.20.30">
    <property type="entry name" value="(Glycosyl)asparaginase"/>
    <property type="match status" value="1"/>
</dbReference>
<evidence type="ECO:0000256" key="2">
    <source>
        <dbReference type="PIRSR" id="PIRSR600246-3"/>
    </source>
</evidence>
<dbReference type="CDD" id="cd04514">
    <property type="entry name" value="Taspase1_like"/>
    <property type="match status" value="1"/>
</dbReference>
<feature type="active site" description="Nucleophile" evidence="1">
    <location>
        <position position="188"/>
    </location>
</feature>
<dbReference type="AlphaFoldDB" id="A0A2A9NUN8"/>
<evidence type="ECO:0000313" key="4">
    <source>
        <dbReference type="Proteomes" id="UP000242287"/>
    </source>
</evidence>
<dbReference type="SUPFAM" id="SSF56235">
    <property type="entry name" value="N-terminal nucleophile aminohydrolases (Ntn hydrolases)"/>
    <property type="match status" value="1"/>
</dbReference>
<dbReference type="GO" id="GO:0005737">
    <property type="term" value="C:cytoplasm"/>
    <property type="evidence" value="ECO:0007669"/>
    <property type="project" value="TreeGrafter"/>
</dbReference>
<dbReference type="OrthoDB" id="77601at2759"/>
<reference evidence="3 4" key="1">
    <citation type="submission" date="2014-02" db="EMBL/GenBank/DDBJ databases">
        <title>Transposable element dynamics among asymbiotic and ectomycorrhizal Amanita fungi.</title>
        <authorList>
            <consortium name="DOE Joint Genome Institute"/>
            <person name="Hess J."/>
            <person name="Skrede I."/>
            <person name="Wolfe B."/>
            <person name="LaButti K."/>
            <person name="Ohm R.A."/>
            <person name="Grigoriev I.V."/>
            <person name="Pringle A."/>
        </authorList>
    </citation>
    <scope>NUCLEOTIDE SEQUENCE [LARGE SCALE GENOMIC DNA]</scope>
    <source>
        <strain evidence="3 4">SKay4041</strain>
    </source>
</reference>
<dbReference type="GO" id="GO:0004298">
    <property type="term" value="F:threonine-type endopeptidase activity"/>
    <property type="evidence" value="ECO:0007669"/>
    <property type="project" value="InterPro"/>
</dbReference>
<dbReference type="STRING" id="703135.A0A2A9NUN8"/>
<evidence type="ECO:0008006" key="5">
    <source>
        <dbReference type="Google" id="ProtNLM"/>
    </source>
</evidence>
<dbReference type="InterPro" id="IPR029055">
    <property type="entry name" value="Ntn_hydrolases_N"/>
</dbReference>
<dbReference type="Proteomes" id="UP000242287">
    <property type="component" value="Unassembled WGS sequence"/>
</dbReference>
<dbReference type="InterPro" id="IPR037464">
    <property type="entry name" value="Taspase1"/>
</dbReference>
<protein>
    <recommendedName>
        <fullName evidence="5">Threonine aspartase</fullName>
    </recommendedName>
</protein>
<dbReference type="GO" id="GO:0051604">
    <property type="term" value="P:protein maturation"/>
    <property type="evidence" value="ECO:0007669"/>
    <property type="project" value="TreeGrafter"/>
</dbReference>
<dbReference type="Pfam" id="PF01112">
    <property type="entry name" value="Asparaginase_2"/>
    <property type="match status" value="1"/>
</dbReference>
<gene>
    <name evidence="3" type="ORF">AMATHDRAFT_73230</name>
</gene>
<name>A0A2A9NUN8_9AGAR</name>
<dbReference type="InterPro" id="IPR000246">
    <property type="entry name" value="Peptidase_T2"/>
</dbReference>
<feature type="site" description="Cleavage; by autolysis" evidence="2">
    <location>
        <begin position="187"/>
        <end position="188"/>
    </location>
</feature>
<proteinExistence type="predicted"/>
<evidence type="ECO:0000256" key="1">
    <source>
        <dbReference type="PIRSR" id="PIRSR600246-1"/>
    </source>
</evidence>
<evidence type="ECO:0000313" key="3">
    <source>
        <dbReference type="EMBL" id="PFH53818.1"/>
    </source>
</evidence>
<organism evidence="3 4">
    <name type="scientific">Amanita thiersii Skay4041</name>
    <dbReference type="NCBI Taxonomy" id="703135"/>
    <lineage>
        <taxon>Eukaryota</taxon>
        <taxon>Fungi</taxon>
        <taxon>Dikarya</taxon>
        <taxon>Basidiomycota</taxon>
        <taxon>Agaricomycotina</taxon>
        <taxon>Agaricomycetes</taxon>
        <taxon>Agaricomycetidae</taxon>
        <taxon>Agaricales</taxon>
        <taxon>Pluteineae</taxon>
        <taxon>Amanitaceae</taxon>
        <taxon>Amanita</taxon>
    </lineage>
</organism>
<accession>A0A2A9NUN8</accession>
<keyword evidence="4" id="KW-1185">Reference proteome</keyword>
<dbReference type="PANTHER" id="PTHR10188:SF8">
    <property type="entry name" value="THREONINE ASPARTASE 1"/>
    <property type="match status" value="1"/>
</dbReference>
<dbReference type="EMBL" id="KZ301972">
    <property type="protein sequence ID" value="PFH53818.1"/>
    <property type="molecule type" value="Genomic_DNA"/>
</dbReference>